<dbReference type="AlphaFoldDB" id="A0A2H3BEW7"/>
<accession>A0A2H3BEW7</accession>
<evidence type="ECO:0000313" key="3">
    <source>
        <dbReference type="Proteomes" id="UP000218334"/>
    </source>
</evidence>
<proteinExistence type="predicted"/>
<feature type="transmembrane region" description="Helical" evidence="1">
    <location>
        <begin position="92"/>
        <end position="109"/>
    </location>
</feature>
<reference evidence="3" key="1">
    <citation type="journal article" date="2017" name="Nat. Ecol. Evol.">
        <title>Genome expansion and lineage-specific genetic innovations in the forest pathogenic fungi Armillaria.</title>
        <authorList>
            <person name="Sipos G."/>
            <person name="Prasanna A.N."/>
            <person name="Walter M.C."/>
            <person name="O'Connor E."/>
            <person name="Balint B."/>
            <person name="Krizsan K."/>
            <person name="Kiss B."/>
            <person name="Hess J."/>
            <person name="Varga T."/>
            <person name="Slot J."/>
            <person name="Riley R."/>
            <person name="Boka B."/>
            <person name="Rigling D."/>
            <person name="Barry K."/>
            <person name="Lee J."/>
            <person name="Mihaltcheva S."/>
            <person name="LaButti K."/>
            <person name="Lipzen A."/>
            <person name="Waldron R."/>
            <person name="Moloney N.M."/>
            <person name="Sperisen C."/>
            <person name="Kredics L."/>
            <person name="Vagvoelgyi C."/>
            <person name="Patrignani A."/>
            <person name="Fitzpatrick D."/>
            <person name="Nagy I."/>
            <person name="Doyle S."/>
            <person name="Anderson J.B."/>
            <person name="Grigoriev I.V."/>
            <person name="Gueldener U."/>
            <person name="Muensterkoetter M."/>
            <person name="Nagy L.G."/>
        </authorList>
    </citation>
    <scope>NUCLEOTIDE SEQUENCE [LARGE SCALE GENOMIC DNA]</scope>
    <source>
        <strain evidence="3">28-4</strain>
    </source>
</reference>
<protein>
    <submittedName>
        <fullName evidence="2">Uncharacterized protein</fullName>
    </submittedName>
</protein>
<keyword evidence="1" id="KW-0812">Transmembrane</keyword>
<evidence type="ECO:0000313" key="2">
    <source>
        <dbReference type="EMBL" id="PBK69411.1"/>
    </source>
</evidence>
<keyword evidence="1" id="KW-1133">Transmembrane helix</keyword>
<name>A0A2H3BEW7_9AGAR</name>
<evidence type="ECO:0000256" key="1">
    <source>
        <dbReference type="SAM" id="Phobius"/>
    </source>
</evidence>
<dbReference type="EMBL" id="KZ293429">
    <property type="protein sequence ID" value="PBK69411.1"/>
    <property type="molecule type" value="Genomic_DNA"/>
</dbReference>
<gene>
    <name evidence="2" type="ORF">ARMSODRAFT_162227</name>
</gene>
<sequence>MAPYARYHNELSVDCYHSDYLSPTPVRHGQAHDVASGVRLPPVPYPASFAKLYHTAPNSPAPLYTFGVKGRITAINLHCSVCRTSLPHKQKLLSILGLFCSLFFFAFHSDRHSVESVPLFSSRPNPSETSFTVRIRTSKHRTRGLYHPNGITATFAPTPTTIIAEI</sequence>
<organism evidence="2 3">
    <name type="scientific">Armillaria solidipes</name>
    <dbReference type="NCBI Taxonomy" id="1076256"/>
    <lineage>
        <taxon>Eukaryota</taxon>
        <taxon>Fungi</taxon>
        <taxon>Dikarya</taxon>
        <taxon>Basidiomycota</taxon>
        <taxon>Agaricomycotina</taxon>
        <taxon>Agaricomycetes</taxon>
        <taxon>Agaricomycetidae</taxon>
        <taxon>Agaricales</taxon>
        <taxon>Marasmiineae</taxon>
        <taxon>Physalacriaceae</taxon>
        <taxon>Armillaria</taxon>
    </lineage>
</organism>
<keyword evidence="1" id="KW-0472">Membrane</keyword>
<dbReference type="Proteomes" id="UP000218334">
    <property type="component" value="Unassembled WGS sequence"/>
</dbReference>
<keyword evidence="3" id="KW-1185">Reference proteome</keyword>